<dbReference type="CDD" id="cd05992">
    <property type="entry name" value="PB1"/>
    <property type="match status" value="1"/>
</dbReference>
<evidence type="ECO:0000259" key="3">
    <source>
        <dbReference type="PROSITE" id="PS51745"/>
    </source>
</evidence>
<evidence type="ECO:0000259" key="2">
    <source>
        <dbReference type="PROSITE" id="PS50030"/>
    </source>
</evidence>
<evidence type="ECO:0000313" key="5">
    <source>
        <dbReference type="Proteomes" id="UP000022910"/>
    </source>
</evidence>
<dbReference type="SMART" id="SM00666">
    <property type="entry name" value="PB1"/>
    <property type="match status" value="1"/>
</dbReference>
<dbReference type="AlphaFoldDB" id="A0A015JN63"/>
<dbReference type="Gene3D" id="3.10.20.90">
    <property type="entry name" value="Phosphatidylinositol 3-kinase Catalytic Subunit, Chain A, domain 1"/>
    <property type="match status" value="1"/>
</dbReference>
<dbReference type="PANTHER" id="PTHR20930">
    <property type="entry name" value="OVARIAN CARCINOMA ANTIGEN CA125-RELATED"/>
    <property type="match status" value="1"/>
</dbReference>
<dbReference type="InterPro" id="IPR000270">
    <property type="entry name" value="PB1_dom"/>
</dbReference>
<feature type="domain" description="PB1" evidence="3">
    <location>
        <begin position="1"/>
        <end position="81"/>
    </location>
</feature>
<evidence type="ECO:0000313" key="4">
    <source>
        <dbReference type="EMBL" id="EXX56404.1"/>
    </source>
</evidence>
<dbReference type="InterPro" id="IPR053793">
    <property type="entry name" value="PB1-like"/>
</dbReference>
<evidence type="ECO:0000256" key="1">
    <source>
        <dbReference type="SAM" id="MobiDB-lite"/>
    </source>
</evidence>
<feature type="region of interest" description="Disordered" evidence="1">
    <location>
        <begin position="416"/>
        <end position="439"/>
    </location>
</feature>
<proteinExistence type="predicted"/>
<organism evidence="4 5">
    <name type="scientific">Rhizophagus irregularis (strain DAOM 197198w)</name>
    <name type="common">Glomus intraradices</name>
    <dbReference type="NCBI Taxonomy" id="1432141"/>
    <lineage>
        <taxon>Eukaryota</taxon>
        <taxon>Fungi</taxon>
        <taxon>Fungi incertae sedis</taxon>
        <taxon>Mucoromycota</taxon>
        <taxon>Glomeromycotina</taxon>
        <taxon>Glomeromycetes</taxon>
        <taxon>Glomerales</taxon>
        <taxon>Glomeraceae</taxon>
        <taxon>Rhizophagus</taxon>
    </lineage>
</organism>
<feature type="region of interest" description="Disordered" evidence="1">
    <location>
        <begin position="112"/>
        <end position="190"/>
    </location>
</feature>
<evidence type="ECO:0008006" key="6">
    <source>
        <dbReference type="Google" id="ProtNLM"/>
    </source>
</evidence>
<comment type="caution">
    <text evidence="4">The sequence shown here is derived from an EMBL/GenBank/DDBJ whole genome shotgun (WGS) entry which is preliminary data.</text>
</comment>
<sequence length="439" mass="50259">MATIKVTYNSISRRFNIASPNWVELESKLRLLYNIPTTSSLIVSYNDEDGDVITLSSDLELKEILDQQSSSRPIKLILSTVENFIFEDENDNDVVNSNVEVNNNHVDDFSSIQQNQQQTTELEEENVESRPPSYYQHVTIEEEEPEDGQSTPLLNKEKEKESEKQRPESTNENKAQPENENKENEDDDDDEIIFVISYPWARQTFFGPRFGPGFGPGFGSGFGSGFGPRFGLFDGLFGGPRYFPFSPFNSYGRPQFHRSAFFNGYGCPSAYHFSSRQCGPNSCNENSKPSCCSKQQQSDFCNKNSEASTSASAKTNRCNKDKYNHRSRFSCGKNSNLFYPQCYNNQPTFTQEQLNEKLSTLHSMGFDSSNNALYEDLLKRYNGNLERVIELLLRNQQVNEYYDNEKSSKKRNGIVINEEKPNNDEIKHVDNEESKPYNL</sequence>
<dbReference type="PANTHER" id="PTHR20930:SF0">
    <property type="entry name" value="PROTEIN ILRUN"/>
    <property type="match status" value="1"/>
</dbReference>
<reference evidence="4 5" key="1">
    <citation type="submission" date="2014-02" db="EMBL/GenBank/DDBJ databases">
        <title>Single nucleus genome sequencing reveals high similarity among nuclei of an endomycorrhizal fungus.</title>
        <authorList>
            <person name="Lin K."/>
            <person name="Geurts R."/>
            <person name="Zhang Z."/>
            <person name="Limpens E."/>
            <person name="Saunders D.G."/>
            <person name="Mu D."/>
            <person name="Pang E."/>
            <person name="Cao H."/>
            <person name="Cha H."/>
            <person name="Lin T."/>
            <person name="Zhou Q."/>
            <person name="Shang Y."/>
            <person name="Li Y."/>
            <person name="Ivanov S."/>
            <person name="Sharma T."/>
            <person name="Velzen R.V."/>
            <person name="Ruijter N.D."/>
            <person name="Aanen D.K."/>
            <person name="Win J."/>
            <person name="Kamoun S."/>
            <person name="Bisseling T."/>
            <person name="Huang S."/>
        </authorList>
    </citation>
    <scope>NUCLEOTIDE SEQUENCE [LARGE SCALE GENOMIC DNA]</scope>
    <source>
        <strain evidence="5">DAOM197198w</strain>
    </source>
</reference>
<dbReference type="HOGENOM" id="CLU_723892_0_0_1"/>
<accession>A0A015JN63</accession>
<dbReference type="Proteomes" id="UP000022910">
    <property type="component" value="Unassembled WGS sequence"/>
</dbReference>
<dbReference type="InterPro" id="IPR015940">
    <property type="entry name" value="UBA"/>
</dbReference>
<feature type="domain" description="UBA" evidence="2">
    <location>
        <begin position="353"/>
        <end position="395"/>
    </location>
</feature>
<name>A0A015JN63_RHIIW</name>
<dbReference type="OrthoDB" id="661148at2759"/>
<feature type="compositionally biased region" description="Basic and acidic residues" evidence="1">
    <location>
        <begin position="155"/>
        <end position="182"/>
    </location>
</feature>
<dbReference type="SMR" id="A0A015JN63"/>
<dbReference type="SUPFAM" id="SSF54277">
    <property type="entry name" value="CAD &amp; PB1 domains"/>
    <property type="match status" value="1"/>
</dbReference>
<dbReference type="Gene3D" id="1.10.8.10">
    <property type="entry name" value="DNA helicase RuvA subunit, C-terminal domain"/>
    <property type="match status" value="1"/>
</dbReference>
<protein>
    <recommendedName>
        <fullName evidence="6">PB1 domain-containing protein</fullName>
    </recommendedName>
</protein>
<gene>
    <name evidence="4" type="ORF">RirG_216530</name>
</gene>
<dbReference type="PROSITE" id="PS51745">
    <property type="entry name" value="PB1"/>
    <property type="match status" value="1"/>
</dbReference>
<dbReference type="EMBL" id="JEMT01027738">
    <property type="protein sequence ID" value="EXX56404.1"/>
    <property type="molecule type" value="Genomic_DNA"/>
</dbReference>
<dbReference type="PROSITE" id="PS50030">
    <property type="entry name" value="UBA"/>
    <property type="match status" value="1"/>
</dbReference>
<keyword evidence="5" id="KW-1185">Reference proteome</keyword>
<dbReference type="Pfam" id="PF00564">
    <property type="entry name" value="PB1"/>
    <property type="match status" value="1"/>
</dbReference>
<feature type="compositionally biased region" description="Basic and acidic residues" evidence="1">
    <location>
        <begin position="417"/>
        <end position="439"/>
    </location>
</feature>